<organism evidence="1 2">
    <name type="scientific">Panagrolaimus sp. PS1159</name>
    <dbReference type="NCBI Taxonomy" id="55785"/>
    <lineage>
        <taxon>Eukaryota</taxon>
        <taxon>Metazoa</taxon>
        <taxon>Ecdysozoa</taxon>
        <taxon>Nematoda</taxon>
        <taxon>Chromadorea</taxon>
        <taxon>Rhabditida</taxon>
        <taxon>Tylenchina</taxon>
        <taxon>Panagrolaimomorpha</taxon>
        <taxon>Panagrolaimoidea</taxon>
        <taxon>Panagrolaimidae</taxon>
        <taxon>Panagrolaimus</taxon>
    </lineage>
</organism>
<protein>
    <submittedName>
        <fullName evidence="2">Rabphilin</fullName>
    </submittedName>
</protein>
<proteinExistence type="predicted"/>
<evidence type="ECO:0000313" key="2">
    <source>
        <dbReference type="WBParaSite" id="PS1159_v2.g21031.t1"/>
    </source>
</evidence>
<dbReference type="Proteomes" id="UP000887580">
    <property type="component" value="Unplaced"/>
</dbReference>
<sequence>MNDWEIGGTQNPWVCPSDRHLQLRAQLKSGWSVRTASARSPTNIKQNAGGGISDAEQEQIRKVLARADAGRQNEQQRIGKMVDRLEKMRTRATGNGVTQCLLCQTEFGLLASKSYAAMCMDCRKYVCQKNCGVETYDQKRGEPIFLCKICSEYREVMWKKSGAWFYKEMPAYVKPPLNGTTPASNSCSNTPRSFWQHQSDSRTNLTALSPTAAFSSLSLQDVGVNQNVTNNGISTNNAGSSNASFSSQHRVSRQLPIPPDQQQRLKTTPRPRITPSWVHEKVQSSMSIGSEDEESSSSSIDHVDFKQTLPSSTSTNLARRHHHFHRPKELNNRFPESVNSLNSRHSTHQHSALSSRNQITDTDSDNDESRRSTPSTSPRHSLATPSSYGGDDLSQNHVSLAANNEASDVKSIDSGVVQSDHSAQQAQLHQSSSVNLTLIPQSDTISPPHVSYSSTAMPTSSSRLSSSEAQMNKHHPPSIGPTPPPIPPRAHTSSPSHFGERCTSSASSASSSAMFHQNPPYFPTMPIKEFPSTSQKNNINKLSHESLHSISAKTAENRSRPESAYSTEQNPLSSSVMSDVEKEKLFLPESGESSSIKIEETTSPTFMSSPDDDTKAIWQLTKKSKFRPKNFCTKTFSLQSSNNETARKITRSKDSGSSSMSADAAFEESSSSIAPDPSSSTSMPPINEIGADSININKVICKSISVPCVVNSIGGGDGGTLGSIQFNLTYLHEDKQLIIHLIRAKNLKAMDKNGFSDPYVKFHIIPGNAKATKLTSKTIEKTLNPEWHEELIYYGITEEDRLKKTLRITVLDRDRIGSDFLGETRVALKKLPLGQMKKFNLYLEHAMPTPMEKPEEVERGKILISICYNIQQGSLFVNIKRCAELLGMDSTGFSDPYCKVSLTPLSSKAHRQKTAIKKRTLNPEFNEILQFIVPFKDLPKKTLEIGVYDHDVGRHDDYIGGIVLSTAAKSERGKQWSQCIENPGKTFEAWHKLDPNT</sequence>
<dbReference type="WBParaSite" id="PS1159_v2.g21031.t1">
    <property type="protein sequence ID" value="PS1159_v2.g21031.t1"/>
    <property type="gene ID" value="PS1159_v2.g21031"/>
</dbReference>
<reference evidence="2" key="1">
    <citation type="submission" date="2022-11" db="UniProtKB">
        <authorList>
            <consortium name="WormBaseParasite"/>
        </authorList>
    </citation>
    <scope>IDENTIFICATION</scope>
</reference>
<evidence type="ECO:0000313" key="1">
    <source>
        <dbReference type="Proteomes" id="UP000887580"/>
    </source>
</evidence>
<name>A0AC35FUJ8_9BILA</name>
<accession>A0AC35FUJ8</accession>